<evidence type="ECO:0000256" key="2">
    <source>
        <dbReference type="SAM" id="Phobius"/>
    </source>
</evidence>
<keyword evidence="4" id="KW-1185">Reference proteome</keyword>
<keyword evidence="2" id="KW-1133">Transmembrane helix</keyword>
<evidence type="ECO:0000313" key="3">
    <source>
        <dbReference type="EMBL" id="PWC26931.1"/>
    </source>
</evidence>
<evidence type="ECO:0000313" key="4">
    <source>
        <dbReference type="Proteomes" id="UP000245048"/>
    </source>
</evidence>
<feature type="region of interest" description="Disordered" evidence="1">
    <location>
        <begin position="135"/>
        <end position="205"/>
    </location>
</feature>
<keyword evidence="2" id="KW-0812">Transmembrane</keyword>
<name>A0A2U1UZA9_9PROT</name>
<feature type="region of interest" description="Disordered" evidence="1">
    <location>
        <begin position="44"/>
        <end position="74"/>
    </location>
</feature>
<organism evidence="3 4">
    <name type="scientific">Teichococcus aestuarii</name>
    <dbReference type="NCBI Taxonomy" id="568898"/>
    <lineage>
        <taxon>Bacteria</taxon>
        <taxon>Pseudomonadati</taxon>
        <taxon>Pseudomonadota</taxon>
        <taxon>Alphaproteobacteria</taxon>
        <taxon>Acetobacterales</taxon>
        <taxon>Roseomonadaceae</taxon>
        <taxon>Roseomonas</taxon>
    </lineage>
</organism>
<protein>
    <submittedName>
        <fullName evidence="3">Uncharacterized protein</fullName>
    </submittedName>
</protein>
<reference evidence="4" key="1">
    <citation type="submission" date="2017-10" db="EMBL/GenBank/DDBJ databases">
        <authorList>
            <person name="Toshchakov S.V."/>
            <person name="Goeva M.A."/>
        </authorList>
    </citation>
    <scope>NUCLEOTIDE SEQUENCE [LARGE SCALE GENOMIC DNA]</scope>
    <source>
        <strain evidence="4">JR1/69-1-13</strain>
    </source>
</reference>
<feature type="compositionally biased region" description="Pro residues" evidence="1">
    <location>
        <begin position="137"/>
        <end position="156"/>
    </location>
</feature>
<accession>A0A2U1UZA9</accession>
<dbReference type="RefSeq" id="WP_109518790.1">
    <property type="nucleotide sequence ID" value="NZ_PDOA01000021.1"/>
</dbReference>
<feature type="compositionally biased region" description="Low complexity" evidence="1">
    <location>
        <begin position="188"/>
        <end position="201"/>
    </location>
</feature>
<dbReference type="AlphaFoldDB" id="A0A2U1UZA9"/>
<sequence length="232" mass="23348">MAEQQQQARPAERGGWRHVLATIAAGGISALVLGLLWSATRPAEQAPPALPGAVSTPGSAPPGSAASVAAAPESPATSEQRVAALLAEVDALMRQADSLDARLDSIALPEPALPDPALPEEPAEALPEARVLAATPPGGPLPLAAPEPAAVPPPGPTLRAAAPKAAPQAEGAPPLLAMAPPPPPPPARAATSAAPARAASPAERRCRSIIVRVQLGEEPSYADRRFLRGGCR</sequence>
<feature type="compositionally biased region" description="Low complexity" evidence="1">
    <location>
        <begin position="51"/>
        <end position="74"/>
    </location>
</feature>
<keyword evidence="2" id="KW-0472">Membrane</keyword>
<proteinExistence type="predicted"/>
<dbReference type="Proteomes" id="UP000245048">
    <property type="component" value="Unassembled WGS sequence"/>
</dbReference>
<feature type="compositionally biased region" description="Low complexity" evidence="1">
    <location>
        <begin position="157"/>
        <end position="178"/>
    </location>
</feature>
<evidence type="ECO:0000256" key="1">
    <source>
        <dbReference type="SAM" id="MobiDB-lite"/>
    </source>
</evidence>
<feature type="transmembrane region" description="Helical" evidence="2">
    <location>
        <begin position="20"/>
        <end position="39"/>
    </location>
</feature>
<comment type="caution">
    <text evidence="3">The sequence shown here is derived from an EMBL/GenBank/DDBJ whole genome shotgun (WGS) entry which is preliminary data.</text>
</comment>
<dbReference type="EMBL" id="PDOA01000021">
    <property type="protein sequence ID" value="PWC26931.1"/>
    <property type="molecule type" value="Genomic_DNA"/>
</dbReference>
<gene>
    <name evidence="3" type="ORF">CR165_20380</name>
</gene>
<dbReference type="OrthoDB" id="7285524at2"/>